<proteinExistence type="predicted"/>
<dbReference type="RefSeq" id="WP_134167368.1">
    <property type="nucleotide sequence ID" value="NZ_SODD01000001.1"/>
</dbReference>
<evidence type="ECO:0000256" key="1">
    <source>
        <dbReference type="ARBA" id="ARBA00004651"/>
    </source>
</evidence>
<feature type="transmembrane region" description="Helical" evidence="7">
    <location>
        <begin position="59"/>
        <end position="78"/>
    </location>
</feature>
<dbReference type="InterPro" id="IPR036640">
    <property type="entry name" value="ABC1_TM_sf"/>
</dbReference>
<dbReference type="Gene3D" id="3.40.50.300">
    <property type="entry name" value="P-loop containing nucleotide triphosphate hydrolases"/>
    <property type="match status" value="1"/>
</dbReference>
<dbReference type="PROSITE" id="PS50893">
    <property type="entry name" value="ABC_TRANSPORTER_2"/>
    <property type="match status" value="1"/>
</dbReference>
<evidence type="ECO:0000256" key="3">
    <source>
        <dbReference type="ARBA" id="ARBA00022741"/>
    </source>
</evidence>
<dbReference type="Pfam" id="PF00005">
    <property type="entry name" value="ABC_tran"/>
    <property type="match status" value="1"/>
</dbReference>
<keyword evidence="4 10" id="KW-0067">ATP-binding</keyword>
<feature type="domain" description="ABC transmembrane type-1" evidence="9">
    <location>
        <begin position="131"/>
        <end position="300"/>
    </location>
</feature>
<dbReference type="SUPFAM" id="SSF52540">
    <property type="entry name" value="P-loop containing nucleoside triphosphate hydrolases"/>
    <property type="match status" value="1"/>
</dbReference>
<dbReference type="InterPro" id="IPR039421">
    <property type="entry name" value="Type_1_exporter"/>
</dbReference>
<feature type="transmembrane region" description="Helical" evidence="7">
    <location>
        <begin position="162"/>
        <end position="178"/>
    </location>
</feature>
<gene>
    <name evidence="10" type="ORF">EDD63_10199</name>
</gene>
<keyword evidence="3" id="KW-0547">Nucleotide-binding</keyword>
<protein>
    <submittedName>
        <fullName evidence="10">ATP-binding cassette subfamily B protein</fullName>
    </submittedName>
</protein>
<organism evidence="10 11">
    <name type="scientific">Breznakia blatticola</name>
    <dbReference type="NCBI Taxonomy" id="1754012"/>
    <lineage>
        <taxon>Bacteria</taxon>
        <taxon>Bacillati</taxon>
        <taxon>Bacillota</taxon>
        <taxon>Erysipelotrichia</taxon>
        <taxon>Erysipelotrichales</taxon>
        <taxon>Erysipelotrichaceae</taxon>
        <taxon>Breznakia</taxon>
    </lineage>
</organism>
<dbReference type="GO" id="GO:0140359">
    <property type="term" value="F:ABC-type transporter activity"/>
    <property type="evidence" value="ECO:0007669"/>
    <property type="project" value="InterPro"/>
</dbReference>
<dbReference type="SUPFAM" id="SSF90123">
    <property type="entry name" value="ABC transporter transmembrane region"/>
    <property type="match status" value="1"/>
</dbReference>
<dbReference type="InterPro" id="IPR027417">
    <property type="entry name" value="P-loop_NTPase"/>
</dbReference>
<evidence type="ECO:0000256" key="2">
    <source>
        <dbReference type="ARBA" id="ARBA00022692"/>
    </source>
</evidence>
<name>A0A4R8A8Z3_9FIRM</name>
<dbReference type="GO" id="GO:0016887">
    <property type="term" value="F:ATP hydrolysis activity"/>
    <property type="evidence" value="ECO:0007669"/>
    <property type="project" value="InterPro"/>
</dbReference>
<dbReference type="InterPro" id="IPR003439">
    <property type="entry name" value="ABC_transporter-like_ATP-bd"/>
</dbReference>
<evidence type="ECO:0000256" key="5">
    <source>
        <dbReference type="ARBA" id="ARBA00022989"/>
    </source>
</evidence>
<reference evidence="10 11" key="1">
    <citation type="submission" date="2019-03" db="EMBL/GenBank/DDBJ databases">
        <title>Genomic Encyclopedia of Type Strains, Phase IV (KMG-IV): sequencing the most valuable type-strain genomes for metagenomic binning, comparative biology and taxonomic classification.</title>
        <authorList>
            <person name="Goeker M."/>
        </authorList>
    </citation>
    <scope>NUCLEOTIDE SEQUENCE [LARGE SCALE GENOMIC DNA]</scope>
    <source>
        <strain evidence="10 11">DSM 28867</strain>
    </source>
</reference>
<sequence length="587" mass="67145">MIYNIKIIAFFLTHVMKLKPNYMLKHGVAALLQTAITLLLVFLPSVAISALSNETSEAALLQVVIFLAVLFVLRLLYIQLMKTLRVEKEVVQGMLYDKISNDLLETPYAQMENPDFLEQIHLGISPIEQLNVVGALALSIPKLLQSILVIFSVSFIVFEYDWLLILVILAVLLVNYMVNKLIVKMEMKDTKDSLKQNKEYWYYLSNYRNPQLAKDIRVYQMQPFLLKKLQEVFDVFLQSGYRLYGARNIRELVAKVMNVGLMIFMYVFLLYRSMQQDLAPEQLILIVNASLSLYASLNVLQTEYLQTYAQVVYLEEYKKLYDQIAAYTPKGDEVFDEPITSIVFDDVHFSYPGSDVEVLKGLSFSIEDKQTISLVGRNGSGKSTIIKLLSRLFEPTSGRILVNGKDIQSLDYDCYLKQLAIIFQDFRMFHYSIKENVTFSEVDEERLQFALHEADFEKELVKFSRGVDTACAKDMDADGVNLSKGQEQKLAIARSIYKQGSLMILDEPTASLDPLAEQEVFNHFKNITDTKLSIMISHRLSSCRSSDRIILIEDGIVKEDGSHDTLMNQNGVYATMYTLQGSKYQES</sequence>
<dbReference type="SMART" id="SM00382">
    <property type="entry name" value="AAA"/>
    <property type="match status" value="1"/>
</dbReference>
<feature type="transmembrane region" description="Helical" evidence="7">
    <location>
        <begin position="132"/>
        <end position="156"/>
    </location>
</feature>
<dbReference type="PANTHER" id="PTHR24221">
    <property type="entry name" value="ATP-BINDING CASSETTE SUB-FAMILY B"/>
    <property type="match status" value="1"/>
</dbReference>
<evidence type="ECO:0000256" key="4">
    <source>
        <dbReference type="ARBA" id="ARBA00022840"/>
    </source>
</evidence>
<keyword evidence="2 7" id="KW-0812">Transmembrane</keyword>
<dbReference type="CDD" id="cd03228">
    <property type="entry name" value="ABCC_MRP_Like"/>
    <property type="match status" value="1"/>
</dbReference>
<evidence type="ECO:0000259" key="9">
    <source>
        <dbReference type="PROSITE" id="PS50929"/>
    </source>
</evidence>
<comment type="subcellular location">
    <subcellularLocation>
        <location evidence="1">Cell membrane</location>
        <topology evidence="1">Multi-pass membrane protein</topology>
    </subcellularLocation>
</comment>
<comment type="caution">
    <text evidence="10">The sequence shown here is derived from an EMBL/GenBank/DDBJ whole genome shotgun (WGS) entry which is preliminary data.</text>
</comment>
<keyword evidence="11" id="KW-1185">Reference proteome</keyword>
<feature type="domain" description="ABC transporter" evidence="8">
    <location>
        <begin position="342"/>
        <end position="579"/>
    </location>
</feature>
<dbReference type="InterPro" id="IPR003593">
    <property type="entry name" value="AAA+_ATPase"/>
</dbReference>
<dbReference type="AlphaFoldDB" id="A0A4R8A8Z3"/>
<accession>A0A4R8A8Z3</accession>
<dbReference type="Proteomes" id="UP000294743">
    <property type="component" value="Unassembled WGS sequence"/>
</dbReference>
<evidence type="ECO:0000256" key="7">
    <source>
        <dbReference type="SAM" id="Phobius"/>
    </source>
</evidence>
<evidence type="ECO:0000256" key="6">
    <source>
        <dbReference type="ARBA" id="ARBA00023136"/>
    </source>
</evidence>
<evidence type="ECO:0000259" key="8">
    <source>
        <dbReference type="PROSITE" id="PS50893"/>
    </source>
</evidence>
<dbReference type="PANTHER" id="PTHR24221:SF646">
    <property type="entry name" value="HAEMOLYSIN SECRETION ATP-BINDING PROTEIN"/>
    <property type="match status" value="1"/>
</dbReference>
<dbReference type="Gene3D" id="1.20.1560.10">
    <property type="entry name" value="ABC transporter type 1, transmembrane domain"/>
    <property type="match status" value="1"/>
</dbReference>
<keyword evidence="5 7" id="KW-1133">Transmembrane helix</keyword>
<dbReference type="EMBL" id="SODD01000001">
    <property type="protein sequence ID" value="TDW26384.1"/>
    <property type="molecule type" value="Genomic_DNA"/>
</dbReference>
<dbReference type="GO" id="GO:0005886">
    <property type="term" value="C:plasma membrane"/>
    <property type="evidence" value="ECO:0007669"/>
    <property type="project" value="UniProtKB-SubCell"/>
</dbReference>
<feature type="transmembrane region" description="Helical" evidence="7">
    <location>
        <begin position="252"/>
        <end position="271"/>
    </location>
</feature>
<evidence type="ECO:0000313" key="11">
    <source>
        <dbReference type="Proteomes" id="UP000294743"/>
    </source>
</evidence>
<dbReference type="OrthoDB" id="2328604at2"/>
<keyword evidence="6 7" id="KW-0472">Membrane</keyword>
<dbReference type="InterPro" id="IPR011527">
    <property type="entry name" value="ABC1_TM_dom"/>
</dbReference>
<dbReference type="GO" id="GO:0034040">
    <property type="term" value="F:ATPase-coupled lipid transmembrane transporter activity"/>
    <property type="evidence" value="ECO:0007669"/>
    <property type="project" value="TreeGrafter"/>
</dbReference>
<dbReference type="GO" id="GO:0005524">
    <property type="term" value="F:ATP binding"/>
    <property type="evidence" value="ECO:0007669"/>
    <property type="project" value="UniProtKB-KW"/>
</dbReference>
<dbReference type="PROSITE" id="PS50929">
    <property type="entry name" value="ABC_TM1F"/>
    <property type="match status" value="1"/>
</dbReference>
<dbReference type="Pfam" id="PF00664">
    <property type="entry name" value="ABC_membrane"/>
    <property type="match status" value="1"/>
</dbReference>
<evidence type="ECO:0000313" key="10">
    <source>
        <dbReference type="EMBL" id="TDW26384.1"/>
    </source>
</evidence>